<evidence type="ECO:0000313" key="1">
    <source>
        <dbReference type="EMBL" id="JAP81646.1"/>
    </source>
</evidence>
<organism evidence="1">
    <name type="scientific">Rhipicephalus appendiculatus</name>
    <name type="common">Brown ear tick</name>
    <dbReference type="NCBI Taxonomy" id="34631"/>
    <lineage>
        <taxon>Eukaryota</taxon>
        <taxon>Metazoa</taxon>
        <taxon>Ecdysozoa</taxon>
        <taxon>Arthropoda</taxon>
        <taxon>Chelicerata</taxon>
        <taxon>Arachnida</taxon>
        <taxon>Acari</taxon>
        <taxon>Parasitiformes</taxon>
        <taxon>Ixodida</taxon>
        <taxon>Ixodoidea</taxon>
        <taxon>Ixodidae</taxon>
        <taxon>Rhipicephalinae</taxon>
        <taxon>Rhipicephalus</taxon>
        <taxon>Rhipicephalus</taxon>
    </lineage>
</organism>
<reference evidence="1" key="1">
    <citation type="journal article" date="2016" name="Ticks Tick Borne Dis.">
        <title>De novo assembly and annotation of the salivary gland transcriptome of Rhipicephalus appendiculatus male and female ticks during blood feeding.</title>
        <authorList>
            <person name="de Castro M.H."/>
            <person name="de Klerk D."/>
            <person name="Pienaar R."/>
            <person name="Latif A.A."/>
            <person name="Rees D.J."/>
            <person name="Mans B.J."/>
        </authorList>
    </citation>
    <scope>NUCLEOTIDE SEQUENCE</scope>
    <source>
        <tissue evidence="1">Salivary glands</tissue>
    </source>
</reference>
<accession>A0A131YU24</accession>
<protein>
    <submittedName>
        <fullName evidence="1">Tick transposon</fullName>
    </submittedName>
</protein>
<dbReference type="EMBL" id="GEDV01006911">
    <property type="protein sequence ID" value="JAP81646.1"/>
    <property type="molecule type" value="Transcribed_RNA"/>
</dbReference>
<name>A0A131YU24_RHIAP</name>
<sequence length="132" mass="14848">MCRRVNEKEGSRASCSKKHAKPFIKFATCVVCKIPCSCGSVYLGQTGQCINERLRQHANSLKNGVGSKLAAHCARHVCTPSLFEVTILNRYRQRCAREIFEAFAIQQRGDRCVSVPSLDLFEKEISYFTSRA</sequence>
<dbReference type="AlphaFoldDB" id="A0A131YU24"/>
<proteinExistence type="predicted"/>